<evidence type="ECO:0000259" key="2">
    <source>
        <dbReference type="SMART" id="SM00829"/>
    </source>
</evidence>
<dbReference type="CDD" id="cd08267">
    <property type="entry name" value="MDR1"/>
    <property type="match status" value="1"/>
</dbReference>
<evidence type="ECO:0000313" key="4">
    <source>
        <dbReference type="Proteomes" id="UP000829069"/>
    </source>
</evidence>
<dbReference type="InterPro" id="IPR011032">
    <property type="entry name" value="GroES-like_sf"/>
</dbReference>
<dbReference type="PANTHER" id="PTHR44154">
    <property type="entry name" value="QUINONE OXIDOREDUCTASE"/>
    <property type="match status" value="1"/>
</dbReference>
<dbReference type="Gene3D" id="3.90.180.10">
    <property type="entry name" value="Medium-chain alcohol dehydrogenases, catalytic domain"/>
    <property type="match status" value="1"/>
</dbReference>
<dbReference type="Proteomes" id="UP000829069">
    <property type="component" value="Chromosome"/>
</dbReference>
<dbReference type="Pfam" id="PF08240">
    <property type="entry name" value="ADH_N"/>
    <property type="match status" value="1"/>
</dbReference>
<protein>
    <submittedName>
        <fullName evidence="3">NAD(P)-dependent alcohol dehydrogenase</fullName>
    </submittedName>
</protein>
<dbReference type="SUPFAM" id="SSF51735">
    <property type="entry name" value="NAD(P)-binding Rossmann-fold domains"/>
    <property type="match status" value="1"/>
</dbReference>
<dbReference type="SMART" id="SM00829">
    <property type="entry name" value="PKS_ER"/>
    <property type="match status" value="1"/>
</dbReference>
<dbReference type="InterPro" id="IPR051603">
    <property type="entry name" value="Zinc-ADH_QOR/CCCR"/>
</dbReference>
<reference evidence="3 4" key="1">
    <citation type="submission" date="2022-03" db="EMBL/GenBank/DDBJ databases">
        <title>Isotopic signatures of nitrous oxide derived from detoxification processes.</title>
        <authorList>
            <person name="Behrendt U."/>
            <person name="Buchen C."/>
            <person name="Well R."/>
            <person name="Ulrich A."/>
            <person name="Rohe L."/>
            <person name="Kolb S."/>
            <person name="Schloter M."/>
            <person name="Horn M.A."/>
            <person name="Augustin J."/>
        </authorList>
    </citation>
    <scope>NUCLEOTIDE SEQUENCE [LARGE SCALE GENOMIC DNA]</scope>
    <source>
        <strain evidence="3 4">S4-C24</strain>
    </source>
</reference>
<sequence>MEMQMRAARVDRYGPPETIKITAAPIPASGRDEVLVRVEAAAVTSGDARLRAGRFPRGFALPARLAIGVCGPRRKIPGAVFSGRIEHQGDGESSLSAGDAVAGMTGSRLGAHAELLTVPVTALTPLPEGVNHAAAAGALFGGSTALHFLRDRARIRAGQTVLVNGASGSVGSAAVQLAACFGATVTAVSSSRNHALLRRLGAAQTIDYREAPVAALSQRFDVVFDAVGNLNRADGLHLAGTEGLVILTVAGLMDTATARGRVIAGAAPERKEDFALILDLVARGEFDPLVETLGGLEALSEAHRRIDTSRKIGNLVILLRRANTAAIATAATGDAR</sequence>
<proteinExistence type="predicted"/>
<dbReference type="Gene3D" id="3.40.50.720">
    <property type="entry name" value="NAD(P)-binding Rossmann-like Domain"/>
    <property type="match status" value="1"/>
</dbReference>
<dbReference type="RefSeq" id="WP_241912905.1">
    <property type="nucleotide sequence ID" value="NZ_CP093326.1"/>
</dbReference>
<dbReference type="Pfam" id="PF13602">
    <property type="entry name" value="ADH_zinc_N_2"/>
    <property type="match status" value="1"/>
</dbReference>
<dbReference type="PANTHER" id="PTHR44154:SF1">
    <property type="entry name" value="QUINONE OXIDOREDUCTASE"/>
    <property type="match status" value="1"/>
</dbReference>
<evidence type="ECO:0000256" key="1">
    <source>
        <dbReference type="ARBA" id="ARBA00022857"/>
    </source>
</evidence>
<gene>
    <name evidence="3" type="ORF">MNQ99_10420</name>
</gene>
<accession>A0ABY3W9I8</accession>
<evidence type="ECO:0000313" key="3">
    <source>
        <dbReference type="EMBL" id="UNK44419.1"/>
    </source>
</evidence>
<dbReference type="InterPro" id="IPR020843">
    <property type="entry name" value="ER"/>
</dbReference>
<name>A0ABY3W9I8_9MICC</name>
<dbReference type="EMBL" id="CP093326">
    <property type="protein sequence ID" value="UNK44419.1"/>
    <property type="molecule type" value="Genomic_DNA"/>
</dbReference>
<keyword evidence="4" id="KW-1185">Reference proteome</keyword>
<organism evidence="3 4">
    <name type="scientific">Arthrobacter sulfonylureivorans</name>
    <dbReference type="NCBI Taxonomy" id="2486855"/>
    <lineage>
        <taxon>Bacteria</taxon>
        <taxon>Bacillati</taxon>
        <taxon>Actinomycetota</taxon>
        <taxon>Actinomycetes</taxon>
        <taxon>Micrococcales</taxon>
        <taxon>Micrococcaceae</taxon>
        <taxon>Arthrobacter</taxon>
    </lineage>
</organism>
<dbReference type="SUPFAM" id="SSF50129">
    <property type="entry name" value="GroES-like"/>
    <property type="match status" value="1"/>
</dbReference>
<keyword evidence="1" id="KW-0521">NADP</keyword>
<feature type="domain" description="Enoyl reductase (ER)" evidence="2">
    <location>
        <begin position="14"/>
        <end position="317"/>
    </location>
</feature>
<dbReference type="InterPro" id="IPR036291">
    <property type="entry name" value="NAD(P)-bd_dom_sf"/>
</dbReference>
<dbReference type="InterPro" id="IPR013154">
    <property type="entry name" value="ADH-like_N"/>
</dbReference>